<dbReference type="Proteomes" id="UP000636505">
    <property type="component" value="Unassembled WGS sequence"/>
</dbReference>
<dbReference type="GO" id="GO:0008360">
    <property type="term" value="P:regulation of cell shape"/>
    <property type="evidence" value="ECO:0007669"/>
    <property type="project" value="UniProtKB-KW"/>
</dbReference>
<dbReference type="InterPro" id="IPR007235">
    <property type="entry name" value="Glyco_trans_28_C"/>
</dbReference>
<dbReference type="PANTHER" id="PTHR21015:SF22">
    <property type="entry name" value="GLYCOSYLTRANSFERASE"/>
    <property type="match status" value="1"/>
</dbReference>
<feature type="binding site" evidence="10">
    <location>
        <position position="196"/>
    </location>
    <ligand>
        <name>UDP-N-acetyl-alpha-D-glucosamine</name>
        <dbReference type="ChEBI" id="CHEBI:57705"/>
    </ligand>
</feature>
<evidence type="ECO:0000259" key="12">
    <source>
        <dbReference type="Pfam" id="PF04101"/>
    </source>
</evidence>
<keyword evidence="14" id="KW-1185">Reference proteome</keyword>
<keyword evidence="5 10" id="KW-0133">Cell shape</keyword>
<comment type="caution">
    <text evidence="13">The sequence shown here is derived from an EMBL/GenBank/DDBJ whole genome shotgun (WGS) entry which is preliminary data.</text>
</comment>
<evidence type="ECO:0000256" key="8">
    <source>
        <dbReference type="ARBA" id="ARBA00023306"/>
    </source>
</evidence>
<evidence type="ECO:0000313" key="13">
    <source>
        <dbReference type="EMBL" id="MBE9077093.1"/>
    </source>
</evidence>
<dbReference type="GO" id="GO:0051301">
    <property type="term" value="P:cell division"/>
    <property type="evidence" value="ECO:0007669"/>
    <property type="project" value="UniProtKB-KW"/>
</dbReference>
<evidence type="ECO:0000256" key="1">
    <source>
        <dbReference type="ARBA" id="ARBA00022475"/>
    </source>
</evidence>
<keyword evidence="8 10" id="KW-0131">Cell cycle</keyword>
<dbReference type="HAMAP" id="MF_00033">
    <property type="entry name" value="MurG"/>
    <property type="match status" value="1"/>
</dbReference>
<evidence type="ECO:0000256" key="4">
    <source>
        <dbReference type="ARBA" id="ARBA00022679"/>
    </source>
</evidence>
<dbReference type="InterPro" id="IPR004276">
    <property type="entry name" value="GlycoTrans_28_N"/>
</dbReference>
<feature type="domain" description="Glycosyltransferase family 28 N-terminal" evidence="11">
    <location>
        <begin position="13"/>
        <end position="145"/>
    </location>
</feature>
<dbReference type="NCBIfam" id="TIGR01133">
    <property type="entry name" value="murG"/>
    <property type="match status" value="1"/>
</dbReference>
<keyword evidence="3 10" id="KW-0328">Glycosyltransferase</keyword>
<comment type="pathway">
    <text evidence="10">Cell wall biogenesis; peptidoglycan biosynthesis.</text>
</comment>
<dbReference type="CDD" id="cd03785">
    <property type="entry name" value="GT28_MurG"/>
    <property type="match status" value="1"/>
</dbReference>
<feature type="binding site" evidence="10">
    <location>
        <position position="169"/>
    </location>
    <ligand>
        <name>UDP-N-acetyl-alpha-D-glucosamine</name>
        <dbReference type="ChEBI" id="CHEBI:57705"/>
    </ligand>
</feature>
<comment type="similarity">
    <text evidence="10">Belongs to the glycosyltransferase 28 family. MurG subfamily.</text>
</comment>
<evidence type="ECO:0000256" key="9">
    <source>
        <dbReference type="ARBA" id="ARBA00023316"/>
    </source>
</evidence>
<feature type="domain" description="Glycosyl transferase family 28 C-terminal" evidence="12">
    <location>
        <begin position="189"/>
        <end position="347"/>
    </location>
</feature>
<evidence type="ECO:0000256" key="10">
    <source>
        <dbReference type="HAMAP-Rule" id="MF_00033"/>
    </source>
</evidence>
<keyword evidence="4 10" id="KW-0808">Transferase</keyword>
<keyword evidence="1 10" id="KW-1003">Cell membrane</keyword>
<dbReference type="Gene3D" id="3.40.50.2000">
    <property type="entry name" value="Glycogen Phosphorylase B"/>
    <property type="match status" value="2"/>
</dbReference>
<dbReference type="GO" id="GO:0005886">
    <property type="term" value="C:plasma membrane"/>
    <property type="evidence" value="ECO:0007669"/>
    <property type="project" value="UniProtKB-SubCell"/>
</dbReference>
<reference evidence="13" key="1">
    <citation type="submission" date="2020-10" db="EMBL/GenBank/DDBJ databases">
        <authorList>
            <person name="Castelo-Branco R."/>
            <person name="Eusebio N."/>
            <person name="Adriana R."/>
            <person name="Vieira A."/>
            <person name="Brugerolle De Fraissinette N."/>
            <person name="Rezende De Castro R."/>
            <person name="Schneider M.P."/>
            <person name="Vasconcelos V."/>
            <person name="Leao P.N."/>
        </authorList>
    </citation>
    <scope>NUCLEOTIDE SEQUENCE</scope>
    <source>
        <strain evidence="13">LEGE 07310</strain>
    </source>
</reference>
<dbReference type="GO" id="GO:0009252">
    <property type="term" value="P:peptidoglycan biosynthetic process"/>
    <property type="evidence" value="ECO:0007669"/>
    <property type="project" value="UniProtKB-UniRule"/>
</dbReference>
<organism evidence="13 14">
    <name type="scientific">Vasconcelosia minhoensis LEGE 07310</name>
    <dbReference type="NCBI Taxonomy" id="915328"/>
    <lineage>
        <taxon>Bacteria</taxon>
        <taxon>Bacillati</taxon>
        <taxon>Cyanobacteriota</taxon>
        <taxon>Cyanophyceae</taxon>
        <taxon>Nodosilineales</taxon>
        <taxon>Cymatolegaceae</taxon>
        <taxon>Vasconcelosia</taxon>
        <taxon>Vasconcelosia minhoensis</taxon>
    </lineage>
</organism>
<dbReference type="SUPFAM" id="SSF53756">
    <property type="entry name" value="UDP-Glycosyltransferase/glycogen phosphorylase"/>
    <property type="match status" value="1"/>
</dbReference>
<protein>
    <recommendedName>
        <fullName evidence="10">UDP-N-acetylglucosamine--N-acetylmuramyl-(pentapeptide) pyrophosphoryl-undecaprenol N-acetylglucosamine transferase</fullName>
        <ecNumber evidence="10">2.4.1.227</ecNumber>
    </recommendedName>
    <alternativeName>
        <fullName evidence="10">Undecaprenyl-PP-MurNAc-pentapeptide-UDPGlcNAc GlcNAc transferase</fullName>
    </alternativeName>
</protein>
<dbReference type="Pfam" id="PF04101">
    <property type="entry name" value="Glyco_tran_28_C"/>
    <property type="match status" value="1"/>
</dbReference>
<comment type="subcellular location">
    <subcellularLocation>
        <location evidence="10">Cell membrane</location>
        <topology evidence="10">Peripheral membrane protein</topology>
        <orientation evidence="10">Cytoplasmic side</orientation>
    </subcellularLocation>
</comment>
<accession>A0A8J7DBY3</accession>
<gene>
    <name evidence="10 13" type="primary">murG</name>
    <name evidence="13" type="ORF">IQ241_07245</name>
</gene>
<dbReference type="GO" id="GO:0050511">
    <property type="term" value="F:undecaprenyldiphospho-muramoylpentapeptide beta-N-acetylglucosaminyltransferase activity"/>
    <property type="evidence" value="ECO:0007669"/>
    <property type="project" value="UniProtKB-UniRule"/>
</dbReference>
<keyword evidence="7 10" id="KW-0472">Membrane</keyword>
<dbReference type="PANTHER" id="PTHR21015">
    <property type="entry name" value="UDP-N-ACETYLGLUCOSAMINE--N-ACETYLMURAMYL-(PENTAPEPTIDE) PYROPHOSPHORYL-UNDECAPRENOL N-ACETYLGLUCOSAMINE TRANSFERASE 1"/>
    <property type="match status" value="1"/>
</dbReference>
<feature type="binding site" evidence="10">
    <location>
        <begin position="19"/>
        <end position="21"/>
    </location>
    <ligand>
        <name>UDP-N-acetyl-alpha-D-glucosamine</name>
        <dbReference type="ChEBI" id="CHEBI:57705"/>
    </ligand>
</feature>
<keyword evidence="9 10" id="KW-0961">Cell wall biogenesis/degradation</keyword>
<dbReference type="EMBL" id="JADEXG010000012">
    <property type="protein sequence ID" value="MBE9077093.1"/>
    <property type="molecule type" value="Genomic_DNA"/>
</dbReference>
<dbReference type="AlphaFoldDB" id="A0A8J7DBY3"/>
<dbReference type="InterPro" id="IPR006009">
    <property type="entry name" value="GlcNAc_MurG"/>
</dbReference>
<evidence type="ECO:0000256" key="7">
    <source>
        <dbReference type="ARBA" id="ARBA00023136"/>
    </source>
</evidence>
<dbReference type="GO" id="GO:0071555">
    <property type="term" value="P:cell wall organization"/>
    <property type="evidence" value="ECO:0007669"/>
    <property type="project" value="UniProtKB-KW"/>
</dbReference>
<dbReference type="RefSeq" id="WP_193905754.1">
    <property type="nucleotide sequence ID" value="NZ_JADEXG010000012.1"/>
</dbReference>
<evidence type="ECO:0000256" key="5">
    <source>
        <dbReference type="ARBA" id="ARBA00022960"/>
    </source>
</evidence>
<comment type="catalytic activity">
    <reaction evidence="10">
        <text>di-trans,octa-cis-undecaprenyl diphospho-N-acetyl-alpha-D-muramoyl-L-alanyl-D-glutamyl-meso-2,6-diaminopimeloyl-D-alanyl-D-alanine + UDP-N-acetyl-alpha-D-glucosamine = di-trans,octa-cis-undecaprenyl diphospho-[N-acetyl-alpha-D-glucosaminyl-(1-&gt;4)]-N-acetyl-alpha-D-muramoyl-L-alanyl-D-glutamyl-meso-2,6-diaminopimeloyl-D-alanyl-D-alanine + UDP + H(+)</text>
        <dbReference type="Rhea" id="RHEA:31227"/>
        <dbReference type="ChEBI" id="CHEBI:15378"/>
        <dbReference type="ChEBI" id="CHEBI:57705"/>
        <dbReference type="ChEBI" id="CHEBI:58223"/>
        <dbReference type="ChEBI" id="CHEBI:61387"/>
        <dbReference type="ChEBI" id="CHEBI:61388"/>
        <dbReference type="EC" id="2.4.1.227"/>
    </reaction>
</comment>
<dbReference type="GO" id="GO:0005975">
    <property type="term" value="P:carbohydrate metabolic process"/>
    <property type="evidence" value="ECO:0007669"/>
    <property type="project" value="InterPro"/>
</dbReference>
<comment type="function">
    <text evidence="10">Cell wall formation. Catalyzes the transfer of a GlcNAc subunit on undecaprenyl-pyrophosphoryl-MurNAc-pentapeptide (lipid intermediate I) to form undecaprenyl-pyrophosphoryl-MurNAc-(pentapeptide)GlcNAc (lipid intermediate II).</text>
</comment>
<evidence type="ECO:0000256" key="2">
    <source>
        <dbReference type="ARBA" id="ARBA00022618"/>
    </source>
</evidence>
<dbReference type="EC" id="2.4.1.227" evidence="10"/>
<comment type="caution">
    <text evidence="10">Lacks conserved residue(s) required for the propagation of feature annotation.</text>
</comment>
<feature type="binding site" evidence="10">
    <location>
        <position position="128"/>
    </location>
    <ligand>
        <name>UDP-N-acetyl-alpha-D-glucosamine</name>
        <dbReference type="ChEBI" id="CHEBI:57705"/>
    </ligand>
</feature>
<evidence type="ECO:0000256" key="3">
    <source>
        <dbReference type="ARBA" id="ARBA00022676"/>
    </source>
</evidence>
<proteinExistence type="inferred from homology"/>
<keyword evidence="2 10" id="KW-0132">Cell division</keyword>
<dbReference type="UniPathway" id="UPA00219"/>
<sequence length="358" mass="37920">MGAKQSTSSAKLLIAASGTGGHLFPAIALAQQLPDYSIEWLGVPDRLETELVPQEYPLHQVRMGGVQGRIGFSILRLGQQFFSSIIQIRRLLQRGGFQAVFTTGGYIAAPAIIAARTLGLPTVLHESNALPGKVTRWLSPRCSIVAVGFEAATSYLPKAKTICVGTPVRSQFLTAAEPLDLEIPDNAPVIVVIGGSQGAVAVNQLVRQAAPAWFEAGAWIVHLTGNSDPDANSLSHPQYIHRPFYPHMAALFRRANLSISRAGAGTLTELAITGTPSILIPYPYAAEDHQTYNAQAFVSAGAARLQQQSSLSAEQLQEMVLELIQSPAQLATMGAAAEGLATADSAQKLADVVRGLVG</sequence>
<feature type="binding site" evidence="10">
    <location>
        <position position="290"/>
    </location>
    <ligand>
        <name>UDP-N-acetyl-alpha-D-glucosamine</name>
        <dbReference type="ChEBI" id="CHEBI:57705"/>
    </ligand>
</feature>
<evidence type="ECO:0000256" key="6">
    <source>
        <dbReference type="ARBA" id="ARBA00022984"/>
    </source>
</evidence>
<evidence type="ECO:0000259" key="11">
    <source>
        <dbReference type="Pfam" id="PF03033"/>
    </source>
</evidence>
<name>A0A8J7DBY3_9CYAN</name>
<keyword evidence="6 10" id="KW-0573">Peptidoglycan synthesis</keyword>
<evidence type="ECO:0000313" key="14">
    <source>
        <dbReference type="Proteomes" id="UP000636505"/>
    </source>
</evidence>
<dbReference type="Pfam" id="PF03033">
    <property type="entry name" value="Glyco_transf_28"/>
    <property type="match status" value="1"/>
</dbReference>